<geneLocation type="plasmid" evidence="7">
    <name>p_cnu_g2</name>
</geneLocation>
<dbReference type="PRINTS" id="PR00300">
    <property type="entry name" value="CLPPROTEASEA"/>
</dbReference>
<dbReference type="CDD" id="cd19499">
    <property type="entry name" value="RecA-like_ClpB_Hsp104-like"/>
    <property type="match status" value="1"/>
</dbReference>
<dbReference type="GO" id="GO:0005737">
    <property type="term" value="C:cytoplasm"/>
    <property type="evidence" value="ECO:0007669"/>
    <property type="project" value="TreeGrafter"/>
</dbReference>
<reference evidence="6 7" key="1">
    <citation type="submission" date="2019-12" db="EMBL/GenBank/DDBJ databases">
        <title>Complete genome sequence of Streptococcus sp. CNU G2 isolated frome Bos taurus coreanae.</title>
        <authorList>
            <person name="Park S.Y."/>
            <person name="Kim J.H."/>
            <person name="Seo S.W."/>
        </authorList>
    </citation>
    <scope>NUCLEOTIDE SEQUENCE [LARGE SCALE GENOMIC DNA]</scope>
    <source>
        <strain evidence="6 7">CNU G2</strain>
        <plasmid evidence="7">p_cnu_g2</plasmid>
    </source>
</reference>
<evidence type="ECO:0000256" key="2">
    <source>
        <dbReference type="ARBA" id="ARBA00022840"/>
    </source>
</evidence>
<dbReference type="PANTHER" id="PTHR11638">
    <property type="entry name" value="ATP-DEPENDENT CLP PROTEASE"/>
    <property type="match status" value="1"/>
</dbReference>
<name>A0A6G8I2S1_9STRE</name>
<dbReference type="Pfam" id="PF17871">
    <property type="entry name" value="AAA_lid_9"/>
    <property type="match status" value="1"/>
</dbReference>
<dbReference type="Pfam" id="PF00004">
    <property type="entry name" value="AAA"/>
    <property type="match status" value="1"/>
</dbReference>
<dbReference type="InterPro" id="IPR003959">
    <property type="entry name" value="ATPase_AAA_core"/>
</dbReference>
<dbReference type="AlphaFoldDB" id="A0A6G8I2S1"/>
<evidence type="ECO:0000313" key="6">
    <source>
        <dbReference type="EMBL" id="QIM47422.1"/>
    </source>
</evidence>
<dbReference type="RefSeq" id="WP_157328642.1">
    <property type="nucleotide sequence ID" value="NZ_CP046920.1"/>
</dbReference>
<dbReference type="Proteomes" id="UP000503166">
    <property type="component" value="Plasmid p_CNU_G2"/>
</dbReference>
<evidence type="ECO:0000256" key="3">
    <source>
        <dbReference type="ARBA" id="ARBA00023186"/>
    </source>
</evidence>
<dbReference type="InterPro" id="IPR003593">
    <property type="entry name" value="AAA+_ATPase"/>
</dbReference>
<dbReference type="SUPFAM" id="SSF52540">
    <property type="entry name" value="P-loop containing nucleoside triphosphate hydrolases"/>
    <property type="match status" value="2"/>
</dbReference>
<dbReference type="KEGG" id="srum:GPZ88_10120"/>
<dbReference type="GO" id="GO:0034605">
    <property type="term" value="P:cellular response to heat"/>
    <property type="evidence" value="ECO:0007669"/>
    <property type="project" value="TreeGrafter"/>
</dbReference>
<protein>
    <submittedName>
        <fullName evidence="6">AAA domain-containing protein</fullName>
    </submittedName>
</protein>
<dbReference type="EMBL" id="CP046920">
    <property type="protein sequence ID" value="QIM47422.1"/>
    <property type="molecule type" value="Genomic_DNA"/>
</dbReference>
<evidence type="ECO:0000259" key="5">
    <source>
        <dbReference type="SMART" id="SM01086"/>
    </source>
</evidence>
<dbReference type="InterPro" id="IPR001270">
    <property type="entry name" value="ClpA/B"/>
</dbReference>
<dbReference type="GO" id="GO:0016887">
    <property type="term" value="F:ATP hydrolysis activity"/>
    <property type="evidence" value="ECO:0007669"/>
    <property type="project" value="InterPro"/>
</dbReference>
<dbReference type="SMART" id="SM00382">
    <property type="entry name" value="AAA"/>
    <property type="match status" value="2"/>
</dbReference>
<dbReference type="InterPro" id="IPR050130">
    <property type="entry name" value="ClpA_ClpB"/>
</dbReference>
<gene>
    <name evidence="6" type="ORF">GPZ88_10120</name>
</gene>
<proteinExistence type="predicted"/>
<dbReference type="Gene3D" id="1.10.8.60">
    <property type="match status" value="2"/>
</dbReference>
<dbReference type="Pfam" id="PF07724">
    <property type="entry name" value="AAA_2"/>
    <property type="match status" value="1"/>
</dbReference>
<dbReference type="InterPro" id="IPR041546">
    <property type="entry name" value="ClpA/ClpB_AAA_lid"/>
</dbReference>
<dbReference type="Pfam" id="PF10431">
    <property type="entry name" value="ClpB_D2-small"/>
    <property type="match status" value="1"/>
</dbReference>
<dbReference type="PANTHER" id="PTHR11638:SF175">
    <property type="entry name" value="ATP-DEPENDENT CLP PROTEASE, ATP-BINDING SUBUNIT CLPC"/>
    <property type="match status" value="1"/>
</dbReference>
<feature type="domain" description="AAA+ ATPase" evidence="4">
    <location>
        <begin position="327"/>
        <end position="503"/>
    </location>
</feature>
<dbReference type="Gene3D" id="3.40.50.300">
    <property type="entry name" value="P-loop containing nucleotide triphosphate hydrolases"/>
    <property type="match status" value="2"/>
</dbReference>
<accession>A0A6G8I2S1</accession>
<dbReference type="CDD" id="cd00009">
    <property type="entry name" value="AAA"/>
    <property type="match status" value="1"/>
</dbReference>
<dbReference type="InterPro" id="IPR027417">
    <property type="entry name" value="P-loop_NTPase"/>
</dbReference>
<keyword evidence="3" id="KW-0143">Chaperone</keyword>
<dbReference type="GO" id="GO:0005524">
    <property type="term" value="F:ATP binding"/>
    <property type="evidence" value="ECO:0007669"/>
    <property type="project" value="UniProtKB-KW"/>
</dbReference>
<evidence type="ECO:0000313" key="7">
    <source>
        <dbReference type="Proteomes" id="UP000503166"/>
    </source>
</evidence>
<dbReference type="SMART" id="SM01086">
    <property type="entry name" value="ClpB_D2-small"/>
    <property type="match status" value="1"/>
</dbReference>
<keyword evidence="6" id="KW-0614">Plasmid</keyword>
<feature type="domain" description="AAA+ ATPase" evidence="4">
    <location>
        <begin position="52"/>
        <end position="196"/>
    </location>
</feature>
<organism evidence="6 7">
    <name type="scientific">Streptococcus ruminicola</name>
    <dbReference type="NCBI Taxonomy" id="2686210"/>
    <lineage>
        <taxon>Bacteria</taxon>
        <taxon>Bacillati</taxon>
        <taxon>Bacillota</taxon>
        <taxon>Bacilli</taxon>
        <taxon>Lactobacillales</taxon>
        <taxon>Streptococcaceae</taxon>
        <taxon>Streptococcus</taxon>
    </lineage>
</organism>
<keyword evidence="2" id="KW-0067">ATP-binding</keyword>
<dbReference type="InterPro" id="IPR019489">
    <property type="entry name" value="Clp_ATPase_C"/>
</dbReference>
<feature type="domain" description="Clp ATPase C-terminal" evidence="5">
    <location>
        <begin position="501"/>
        <end position="599"/>
    </location>
</feature>
<sequence>MEKIVNSLYKTPALDKFTVDLTEKVRQNPTKYVAYGRNREIERMVTSLLRVDKNSPCLVGEAGVGKTAIVEGFCAACLSNKVPEELQGVRVRSLLLSAIMEKGDPSALLANLYQIIEELTQTNDTNILFIDEVHTIMGTGASEKSALDAGNALKAALSRGEIKLISATTEDEFRIIEKDPAMERRMQSILVEEPDRESALYIMKKIAPRYEKLRGVTITPEALEATVDLSIRYIADKHLPDKAIDLIDEAVAHAYIKNKKTVTFKDIAWLIHLKRGIPLESILLISRGKPIDIEAELAKVVKGQSLAIKTISHKIYSKKTDMQNENRPASAFVLGTTGVGKTELGKQVARLFYGDSEAFIRIDCTEYNSKDSVQRLIGNPANNEKGQLTEQVKNRPYSLIMFDEIEKADPSVHNLLLQILDDGHLTDAYGRKIDFKQSFIYGTSNAGHQTIRDKFAISGDFSNLDSQSYKSFVANVTRDLEQIFRPEFLNRWSSMIIMNLLTEDITLEIISSKLSVLEQQWKEKQHLTIEYKDEDGYENKEDFYDYLKNVGTSVINGARPLERAITDILSDPIAKQLYFFNRRENDSFVVEVVLKGLPPRSYKDGSGRTNIADMRHVDIKVKKLP</sequence>
<evidence type="ECO:0000259" key="4">
    <source>
        <dbReference type="SMART" id="SM00382"/>
    </source>
</evidence>
<evidence type="ECO:0000256" key="1">
    <source>
        <dbReference type="ARBA" id="ARBA00022741"/>
    </source>
</evidence>
<keyword evidence="1" id="KW-0547">Nucleotide-binding</keyword>